<protein>
    <recommendedName>
        <fullName evidence="12">Bms1-type G domain-containing protein</fullName>
    </recommendedName>
</protein>
<accession>A0AAV1IIY4</accession>
<gene>
    <name evidence="13" type="ORF">CVIRNUC_010511</name>
</gene>
<evidence type="ECO:0000256" key="10">
    <source>
        <dbReference type="ARBA" id="ARBA00061391"/>
    </source>
</evidence>
<feature type="region of interest" description="Disordered" evidence="11">
    <location>
        <begin position="1167"/>
        <end position="1186"/>
    </location>
</feature>
<keyword evidence="2" id="KW-0690">Ribosome biogenesis</keyword>
<dbReference type="Proteomes" id="UP001314263">
    <property type="component" value="Unassembled WGS sequence"/>
</dbReference>
<dbReference type="GO" id="GO:0005525">
    <property type="term" value="F:GTP binding"/>
    <property type="evidence" value="ECO:0007669"/>
    <property type="project" value="UniProtKB-KW"/>
</dbReference>
<dbReference type="GO" id="GO:0005654">
    <property type="term" value="C:nucleoplasm"/>
    <property type="evidence" value="ECO:0007669"/>
    <property type="project" value="UniProtKB-ARBA"/>
</dbReference>
<dbReference type="GO" id="GO:0000462">
    <property type="term" value="P:maturation of SSU-rRNA from tricistronic rRNA transcript (SSU-rRNA, 5.8S rRNA, LSU-rRNA)"/>
    <property type="evidence" value="ECO:0007669"/>
    <property type="project" value="TreeGrafter"/>
</dbReference>
<dbReference type="GO" id="GO:0034511">
    <property type="term" value="F:U3 snoRNA binding"/>
    <property type="evidence" value="ECO:0007669"/>
    <property type="project" value="TreeGrafter"/>
</dbReference>
<evidence type="ECO:0000259" key="12">
    <source>
        <dbReference type="PROSITE" id="PS51714"/>
    </source>
</evidence>
<evidence type="ECO:0000256" key="11">
    <source>
        <dbReference type="SAM" id="MobiDB-lite"/>
    </source>
</evidence>
<dbReference type="InterPro" id="IPR039761">
    <property type="entry name" value="Bms1/Tsr1"/>
</dbReference>
<feature type="region of interest" description="Disordered" evidence="11">
    <location>
        <begin position="1214"/>
        <end position="1272"/>
    </location>
</feature>
<dbReference type="GO" id="GO:0030686">
    <property type="term" value="C:90S preribosome"/>
    <property type="evidence" value="ECO:0007669"/>
    <property type="project" value="TreeGrafter"/>
</dbReference>
<feature type="region of interest" description="Disordered" evidence="11">
    <location>
        <begin position="1"/>
        <end position="77"/>
    </location>
</feature>
<comment type="catalytic activity">
    <reaction evidence="9">
        <text>GTP + H2O = GDP + phosphate + H(+)</text>
        <dbReference type="Rhea" id="RHEA:19669"/>
        <dbReference type="ChEBI" id="CHEBI:15377"/>
        <dbReference type="ChEBI" id="CHEBI:15378"/>
        <dbReference type="ChEBI" id="CHEBI:37565"/>
        <dbReference type="ChEBI" id="CHEBI:43474"/>
        <dbReference type="ChEBI" id="CHEBI:58189"/>
    </reaction>
    <physiologicalReaction direction="left-to-right" evidence="9">
        <dbReference type="Rhea" id="RHEA:19670"/>
    </physiologicalReaction>
</comment>
<dbReference type="PROSITE" id="PS51714">
    <property type="entry name" value="G_BMS1"/>
    <property type="match status" value="1"/>
</dbReference>
<evidence type="ECO:0000313" key="14">
    <source>
        <dbReference type="Proteomes" id="UP001314263"/>
    </source>
</evidence>
<keyword evidence="4" id="KW-0547">Nucleotide-binding</keyword>
<feature type="compositionally biased region" description="Acidic residues" evidence="11">
    <location>
        <begin position="529"/>
        <end position="540"/>
    </location>
</feature>
<feature type="region of interest" description="Disordered" evidence="11">
    <location>
        <begin position="417"/>
        <end position="542"/>
    </location>
</feature>
<dbReference type="SUPFAM" id="SSF52540">
    <property type="entry name" value="P-loop containing nucleoside triphosphate hydrolases"/>
    <property type="match status" value="1"/>
</dbReference>
<dbReference type="Gene3D" id="3.40.50.300">
    <property type="entry name" value="P-loop containing nucleotide triphosphate hydrolases"/>
    <property type="match status" value="1"/>
</dbReference>
<dbReference type="PANTHER" id="PTHR12858">
    <property type="entry name" value="RIBOSOME BIOGENESIS PROTEIN"/>
    <property type="match status" value="1"/>
</dbReference>
<feature type="compositionally biased region" description="Basic and acidic residues" evidence="11">
    <location>
        <begin position="737"/>
        <end position="748"/>
    </location>
</feature>
<dbReference type="InterPro" id="IPR007034">
    <property type="entry name" value="BMS1_TSR1_C"/>
</dbReference>
<comment type="caution">
    <text evidence="13">The sequence shown here is derived from an EMBL/GenBank/DDBJ whole genome shotgun (WGS) entry which is preliminary data.</text>
</comment>
<dbReference type="GO" id="GO:0000479">
    <property type="term" value="P:endonucleolytic cleavage of tricistronic rRNA transcript (SSU-rRNA, 5.8S rRNA, LSU-rRNA)"/>
    <property type="evidence" value="ECO:0007669"/>
    <property type="project" value="TreeGrafter"/>
</dbReference>
<name>A0AAV1IIY4_9CHLO</name>
<evidence type="ECO:0000256" key="4">
    <source>
        <dbReference type="ARBA" id="ARBA00022741"/>
    </source>
</evidence>
<evidence type="ECO:0000256" key="6">
    <source>
        <dbReference type="ARBA" id="ARBA00022840"/>
    </source>
</evidence>
<keyword evidence="5" id="KW-0378">Hydrolase</keyword>
<feature type="domain" description="Bms1-type G" evidence="12">
    <location>
        <begin position="82"/>
        <end position="247"/>
    </location>
</feature>
<feature type="region of interest" description="Disordered" evidence="11">
    <location>
        <begin position="582"/>
        <end position="614"/>
    </location>
</feature>
<feature type="compositionally biased region" description="Acidic residues" evidence="11">
    <location>
        <begin position="497"/>
        <end position="510"/>
    </location>
</feature>
<dbReference type="GO" id="GO:0032040">
    <property type="term" value="C:small-subunit processome"/>
    <property type="evidence" value="ECO:0007669"/>
    <property type="project" value="UniProtKB-ARBA"/>
</dbReference>
<dbReference type="AlphaFoldDB" id="A0AAV1IIY4"/>
<evidence type="ECO:0000256" key="3">
    <source>
        <dbReference type="ARBA" id="ARBA00022553"/>
    </source>
</evidence>
<sequence>MVATGHKKKKTGKKAAKKKAAAEGKKKKLSGNEDAPTAEMKRNPKAFLNKSRNKAKLQRMRSAEKEQKRMHVPTVERAPEEPPPFVVLVQGPPQVGKSLLIRCLIKHYTRQSLSEVRGPITIVAGKQRRLTFVECPQDLNAMIDAAKYADLVLLLVDGAFGFEMETFEFLNILQVHGFPKVMGVLTHLDGFKDNKRLKKTKKVLKHRFWAEIYQGAKLFYLSGIRNGKYLQREILNLARFISVMKFRPLSWRLTHPYLLTDRFEDITPPERIQDNPKCDREVTVYGYLRGSNLKPGTQAHLAGVGDMMIADINALPDPCPLPGTIKRRGLNDKERLLYAPMADVGGLLYDKDAVYIDIPDWKVAFSGDGARAGTQGEQMVRDLQGSRQAVDEKLATSDIQLFGRPATGQARLLNGSAEHAEKEPLDDDSDEDEEGTEGSEGDEDDEESEEDEDGESEGEGGALRAPKQTPQESIVTMGGRTRRRALFADGLQASAYSDEDTEDEKDDEYQEAPLLHNSVSARDALPDIGQEDEQISDESEGLGGAAKWKSNMLEKASALFSSRGADLQSYIYSTSALADSQKAKQGASRHAAEDGSDDDLFTVRDTASAERPVHDLEAENAMDTAVLSMADLSLDRWQADGAMEALRNRFVTGDWEAAEKRAAAGPDEDAGSEDEVFGDFEDMEAGRALGADGDEATAAAMRALRDEAKALQAEKAAKKAAFDAEYDVGGGAGIKDAPSKKDRKAKAGDEEEEEGETYYDAMKKEMGGRLARTRAALDALDDEQRLLMEGHRPGAYLRLSFSGVPCELLQHWDPAQPLLIGGLSAAEEGRGFLQLRLKRHRWFGKLLKNRDPLTFSVGWRRYQSMPVYATEDANGRHRMLKYSPEHMHCLANIYGALAPPNTGVLAVQSTAANQKGWRVSATGVVLGLEAAPKVVKKLKLVGTPVKIARHTAFVSGMFTSQLEVAKFEGASVRTVSGIRGTIKKAIRPGVHKVKDGSFRATFEDKPLLSDIVFLRAWVAVDLPRFYNPVTNLLAPAPVSNRAPKPSKALPAEGDPSTALTPSSPPMVSSAPADGADFIASETFTGSKLGYVFQSGSLGTGYYKDGVDKGAQVAAPEMTGWVPMRTVAEVHRELGVGPPREKNSLYPKAIERAPRKFNPLKIPRQLQAALPYKSKPKVSGPQKRPTLEQRRAVGLEPAERRAASLVHQLNALRNEKAVKRREKQARQRQKHAKTLAAEEAWRTKYNKEERKKRYVEEGKQDKRAVKRSRMAED</sequence>
<evidence type="ECO:0000313" key="13">
    <source>
        <dbReference type="EMBL" id="CAK0787293.1"/>
    </source>
</evidence>
<reference evidence="13 14" key="1">
    <citation type="submission" date="2023-10" db="EMBL/GenBank/DDBJ databases">
        <authorList>
            <person name="Maclean D."/>
            <person name="Macfadyen A."/>
        </authorList>
    </citation>
    <scope>NUCLEOTIDE SEQUENCE [LARGE SCALE GENOMIC DNA]</scope>
</reference>
<feature type="compositionally biased region" description="Acidic residues" evidence="11">
    <location>
        <begin position="424"/>
        <end position="458"/>
    </location>
</feature>
<feature type="region of interest" description="Disordered" evidence="11">
    <location>
        <begin position="731"/>
        <end position="755"/>
    </location>
</feature>
<dbReference type="GO" id="GO:0003924">
    <property type="term" value="F:GTPase activity"/>
    <property type="evidence" value="ECO:0007669"/>
    <property type="project" value="TreeGrafter"/>
</dbReference>
<dbReference type="CDD" id="cd01882">
    <property type="entry name" value="BMS1"/>
    <property type="match status" value="1"/>
</dbReference>
<evidence type="ECO:0000256" key="9">
    <source>
        <dbReference type="ARBA" id="ARBA00049117"/>
    </source>
</evidence>
<keyword evidence="6" id="KW-0067">ATP-binding</keyword>
<evidence type="ECO:0000256" key="5">
    <source>
        <dbReference type="ARBA" id="ARBA00022801"/>
    </source>
</evidence>
<dbReference type="FunFam" id="3.40.50.300:FF:000105">
    <property type="entry name" value="BMS1 ribosome biogenesis factor"/>
    <property type="match status" value="1"/>
</dbReference>
<keyword evidence="8" id="KW-0539">Nucleus</keyword>
<dbReference type="PANTHER" id="PTHR12858:SF2">
    <property type="entry name" value="RIBOSOME BIOGENESIS PROTEIN BMS1 HOMOLOG"/>
    <property type="match status" value="1"/>
</dbReference>
<dbReference type="SMART" id="SM01362">
    <property type="entry name" value="DUF663"/>
    <property type="match status" value="1"/>
</dbReference>
<keyword evidence="7" id="KW-0342">GTP-binding</keyword>
<proteinExistence type="inferred from homology"/>
<dbReference type="InterPro" id="IPR037875">
    <property type="entry name" value="Bms1_N"/>
</dbReference>
<comment type="subcellular location">
    <subcellularLocation>
        <location evidence="1">Nucleus</location>
        <location evidence="1">Nucleolus</location>
    </subcellularLocation>
</comment>
<dbReference type="GO" id="GO:0005524">
    <property type="term" value="F:ATP binding"/>
    <property type="evidence" value="ECO:0007669"/>
    <property type="project" value="UniProtKB-KW"/>
</dbReference>
<feature type="compositionally biased region" description="Basic and acidic residues" evidence="11">
    <location>
        <begin position="1238"/>
        <end position="1272"/>
    </location>
</feature>
<dbReference type="Pfam" id="PF04950">
    <property type="entry name" value="RIBIOP_C"/>
    <property type="match status" value="1"/>
</dbReference>
<feature type="compositionally biased region" description="Basic residues" evidence="11">
    <location>
        <begin position="1217"/>
        <end position="1232"/>
    </location>
</feature>
<evidence type="ECO:0000256" key="2">
    <source>
        <dbReference type="ARBA" id="ARBA00022517"/>
    </source>
</evidence>
<dbReference type="EMBL" id="CAUYUE010000016">
    <property type="protein sequence ID" value="CAK0787293.1"/>
    <property type="molecule type" value="Genomic_DNA"/>
</dbReference>
<dbReference type="InterPro" id="IPR027417">
    <property type="entry name" value="P-loop_NTPase"/>
</dbReference>
<feature type="region of interest" description="Disordered" evidence="11">
    <location>
        <begin position="1036"/>
        <end position="1068"/>
    </location>
</feature>
<organism evidence="13 14">
    <name type="scientific">Coccomyxa viridis</name>
    <dbReference type="NCBI Taxonomy" id="1274662"/>
    <lineage>
        <taxon>Eukaryota</taxon>
        <taxon>Viridiplantae</taxon>
        <taxon>Chlorophyta</taxon>
        <taxon>core chlorophytes</taxon>
        <taxon>Trebouxiophyceae</taxon>
        <taxon>Trebouxiophyceae incertae sedis</taxon>
        <taxon>Coccomyxaceae</taxon>
        <taxon>Coccomyxa</taxon>
    </lineage>
</organism>
<dbReference type="SMART" id="SM00785">
    <property type="entry name" value="AARP2CN"/>
    <property type="match status" value="1"/>
</dbReference>
<evidence type="ECO:0000256" key="7">
    <source>
        <dbReference type="ARBA" id="ARBA00023134"/>
    </source>
</evidence>
<dbReference type="InterPro" id="IPR012948">
    <property type="entry name" value="AARP2CN"/>
</dbReference>
<dbReference type="Pfam" id="PF08142">
    <property type="entry name" value="AARP2CN"/>
    <property type="match status" value="1"/>
</dbReference>
<dbReference type="InterPro" id="IPR030387">
    <property type="entry name" value="G_Bms1/Tsr1_dom"/>
</dbReference>
<keyword evidence="3" id="KW-0597">Phosphoprotein</keyword>
<evidence type="ECO:0000256" key="1">
    <source>
        <dbReference type="ARBA" id="ARBA00004604"/>
    </source>
</evidence>
<comment type="similarity">
    <text evidence="10">Belongs to the TRAFAC class translation factor GTPase superfamily. Bms1-like GTPase family. BMS1 subfamily.</text>
</comment>
<evidence type="ECO:0000256" key="8">
    <source>
        <dbReference type="ARBA" id="ARBA00023242"/>
    </source>
</evidence>
<keyword evidence="14" id="KW-1185">Reference proteome</keyword>
<feature type="compositionally biased region" description="Basic residues" evidence="11">
    <location>
        <begin position="1"/>
        <end position="29"/>
    </location>
</feature>